<dbReference type="GO" id="GO:0005829">
    <property type="term" value="C:cytosol"/>
    <property type="evidence" value="ECO:0007669"/>
    <property type="project" value="TreeGrafter"/>
</dbReference>
<name>A0A7V6A6M8_9BACT</name>
<dbReference type="HAMAP" id="MF_00073">
    <property type="entry name" value="NusB"/>
    <property type="match status" value="1"/>
</dbReference>
<keyword evidence="2 6" id="KW-0889">Transcription antitermination</keyword>
<dbReference type="PANTHER" id="PTHR11078:SF3">
    <property type="entry name" value="ANTITERMINATION NUSB DOMAIN-CONTAINING PROTEIN"/>
    <property type="match status" value="1"/>
</dbReference>
<dbReference type="Gene3D" id="1.10.940.10">
    <property type="entry name" value="NusB-like"/>
    <property type="match status" value="1"/>
</dbReference>
<evidence type="ECO:0000256" key="4">
    <source>
        <dbReference type="ARBA" id="ARBA00023015"/>
    </source>
</evidence>
<dbReference type="NCBIfam" id="TIGR01951">
    <property type="entry name" value="nusB"/>
    <property type="match status" value="1"/>
</dbReference>
<comment type="function">
    <text evidence="6">Involved in transcription antitermination. Required for transcription of ribosomal RNA (rRNA) genes. Binds specifically to the boxA antiterminator sequence of the ribosomal RNA (rrn) operons.</text>
</comment>
<evidence type="ECO:0000256" key="1">
    <source>
        <dbReference type="ARBA" id="ARBA00005952"/>
    </source>
</evidence>
<dbReference type="InterPro" id="IPR035926">
    <property type="entry name" value="NusB-like_sf"/>
</dbReference>
<dbReference type="GO" id="GO:0031564">
    <property type="term" value="P:transcription antitermination"/>
    <property type="evidence" value="ECO:0007669"/>
    <property type="project" value="UniProtKB-KW"/>
</dbReference>
<proteinExistence type="inferred from homology"/>
<comment type="caution">
    <text evidence="8">The sequence shown here is derived from an EMBL/GenBank/DDBJ whole genome shotgun (WGS) entry which is preliminary data.</text>
</comment>
<keyword evidence="3 6" id="KW-0694">RNA-binding</keyword>
<keyword evidence="4 6" id="KW-0805">Transcription regulation</keyword>
<evidence type="ECO:0000256" key="5">
    <source>
        <dbReference type="ARBA" id="ARBA00023163"/>
    </source>
</evidence>
<sequence length="138" mass="16096">MAAVSRSRCREWALQVLYQAEYLGHRQGETIRYYRHFQDRDQVPAYLTKLVEGVAAHQEELDALIKQHSEHWRLERMAAVDRNLLRLALYELLHQPAIPAKVVINEAVELAKRYGSEESGSFINGILDRIRQSVQREI</sequence>
<feature type="domain" description="NusB/RsmB/TIM44" evidence="7">
    <location>
        <begin position="9"/>
        <end position="130"/>
    </location>
</feature>
<accession>A0A7V6A6M8</accession>
<dbReference type="EMBL" id="DTGR01000230">
    <property type="protein sequence ID" value="HHS30993.1"/>
    <property type="molecule type" value="Genomic_DNA"/>
</dbReference>
<dbReference type="Pfam" id="PF01029">
    <property type="entry name" value="NusB"/>
    <property type="match status" value="1"/>
</dbReference>
<dbReference type="SUPFAM" id="SSF48013">
    <property type="entry name" value="NusB-like"/>
    <property type="match status" value="1"/>
</dbReference>
<dbReference type="AlphaFoldDB" id="A0A7V6A6M8"/>
<evidence type="ECO:0000259" key="7">
    <source>
        <dbReference type="Pfam" id="PF01029"/>
    </source>
</evidence>
<evidence type="ECO:0000256" key="2">
    <source>
        <dbReference type="ARBA" id="ARBA00022814"/>
    </source>
</evidence>
<reference evidence="8" key="1">
    <citation type="journal article" date="2020" name="mSystems">
        <title>Genome- and Community-Level Interaction Insights into Carbon Utilization and Element Cycling Functions of Hydrothermarchaeota in Hydrothermal Sediment.</title>
        <authorList>
            <person name="Zhou Z."/>
            <person name="Liu Y."/>
            <person name="Xu W."/>
            <person name="Pan J."/>
            <person name="Luo Z.H."/>
            <person name="Li M."/>
        </authorList>
    </citation>
    <scope>NUCLEOTIDE SEQUENCE [LARGE SCALE GENOMIC DNA]</scope>
    <source>
        <strain evidence="8">SpSt-767</strain>
    </source>
</reference>
<dbReference type="GO" id="GO:0006353">
    <property type="term" value="P:DNA-templated transcription termination"/>
    <property type="evidence" value="ECO:0007669"/>
    <property type="project" value="UniProtKB-UniRule"/>
</dbReference>
<comment type="similarity">
    <text evidence="1 6">Belongs to the NusB family.</text>
</comment>
<dbReference type="PANTHER" id="PTHR11078">
    <property type="entry name" value="N UTILIZATION SUBSTANCE PROTEIN B-RELATED"/>
    <property type="match status" value="1"/>
</dbReference>
<evidence type="ECO:0000313" key="8">
    <source>
        <dbReference type="EMBL" id="HHS30993.1"/>
    </source>
</evidence>
<protein>
    <recommendedName>
        <fullName evidence="6">Transcription antitermination protein NusB</fullName>
    </recommendedName>
    <alternativeName>
        <fullName evidence="6">Antitermination factor NusB</fullName>
    </alternativeName>
</protein>
<dbReference type="GO" id="GO:0003723">
    <property type="term" value="F:RNA binding"/>
    <property type="evidence" value="ECO:0007669"/>
    <property type="project" value="UniProtKB-UniRule"/>
</dbReference>
<evidence type="ECO:0000256" key="3">
    <source>
        <dbReference type="ARBA" id="ARBA00022884"/>
    </source>
</evidence>
<dbReference type="InterPro" id="IPR011605">
    <property type="entry name" value="NusB_fam"/>
</dbReference>
<evidence type="ECO:0000256" key="6">
    <source>
        <dbReference type="HAMAP-Rule" id="MF_00073"/>
    </source>
</evidence>
<dbReference type="InterPro" id="IPR006027">
    <property type="entry name" value="NusB_RsmB_TIM44"/>
</dbReference>
<gene>
    <name evidence="6 8" type="primary">nusB</name>
    <name evidence="8" type="ORF">ENV52_15005</name>
</gene>
<keyword evidence="5 6" id="KW-0804">Transcription</keyword>
<organism evidence="8">
    <name type="scientific">Desulfobacca acetoxidans</name>
    <dbReference type="NCBI Taxonomy" id="60893"/>
    <lineage>
        <taxon>Bacteria</taxon>
        <taxon>Pseudomonadati</taxon>
        <taxon>Thermodesulfobacteriota</taxon>
        <taxon>Desulfobaccia</taxon>
        <taxon>Desulfobaccales</taxon>
        <taxon>Desulfobaccaceae</taxon>
        <taxon>Desulfobacca</taxon>
    </lineage>
</organism>